<name>A0A0A0EZ11_9GAMM</name>
<dbReference type="RefSeq" id="WP_036137381.1">
    <property type="nucleotide sequence ID" value="NZ_AVPU01000014.1"/>
</dbReference>
<proteinExistence type="predicted"/>
<dbReference type="Pfam" id="PF14907">
    <property type="entry name" value="NTP_transf_5"/>
    <property type="match status" value="1"/>
</dbReference>
<dbReference type="AlphaFoldDB" id="A0A0A0EZ11"/>
<keyword evidence="2" id="KW-1185">Reference proteome</keyword>
<organism evidence="1 2">
    <name type="scientific">Lysobacter daejeonensis GH1-9</name>
    <dbReference type="NCBI Taxonomy" id="1385517"/>
    <lineage>
        <taxon>Bacteria</taxon>
        <taxon>Pseudomonadati</taxon>
        <taxon>Pseudomonadota</taxon>
        <taxon>Gammaproteobacteria</taxon>
        <taxon>Lysobacterales</taxon>
        <taxon>Lysobacteraceae</taxon>
        <taxon>Aerolutibacter</taxon>
    </lineage>
</organism>
<evidence type="ECO:0000313" key="2">
    <source>
        <dbReference type="Proteomes" id="UP000029998"/>
    </source>
</evidence>
<reference evidence="1 2" key="1">
    <citation type="submission" date="2013-08" db="EMBL/GenBank/DDBJ databases">
        <title>Genome sequencing of Lysobacter.</title>
        <authorList>
            <person name="Zhang S."/>
            <person name="Wang G."/>
        </authorList>
    </citation>
    <scope>NUCLEOTIDE SEQUENCE [LARGE SCALE GENOMIC DNA]</scope>
    <source>
        <strain evidence="1 2">GH1-9</strain>
    </source>
</reference>
<protein>
    <recommendedName>
        <fullName evidence="3">Nucleotidyltransferase family protein</fullName>
    </recommendedName>
</protein>
<evidence type="ECO:0000313" key="1">
    <source>
        <dbReference type="EMBL" id="KGM54337.1"/>
    </source>
</evidence>
<comment type="caution">
    <text evidence="1">The sequence shown here is derived from an EMBL/GenBank/DDBJ whole genome shotgun (WGS) entry which is preliminary data.</text>
</comment>
<sequence>MDFSLPVADAGREWLAALIRGGPSLPATPGLGADSLLWLAQEEGVVSLAAERLSAWGSDGDLLAVFSAASRREVALAMLRHAECQQLLAFLRERDVPALLLKGSALAWWLYPAPHQRECSDIDLLLPSRHVVDSLARDLKALGYDLGYTQGTRAYERVCRKALSPSLQLDLDLHWGLNNAPVFADALPTQALWDAAIPLPALAPNARALAPHHALLHACMHRAINLYTGVGDRLKWLYDVHLLALHLQPEEWQVLQTTCRERQLAGVCLSALRAAERWFGPAAPAAVLDELGSLPIGTGVDGARLSDWRYMHRMNLRALPSTWARMDWLVRKLFPETGHLREMYGADRSRMGLWWARVRQLGGRLALSGRRLSR</sequence>
<dbReference type="EMBL" id="AVPU01000014">
    <property type="protein sequence ID" value="KGM54337.1"/>
    <property type="molecule type" value="Genomic_DNA"/>
</dbReference>
<dbReference type="Proteomes" id="UP000029998">
    <property type="component" value="Unassembled WGS sequence"/>
</dbReference>
<dbReference type="InterPro" id="IPR039498">
    <property type="entry name" value="NTP_transf_5"/>
</dbReference>
<gene>
    <name evidence="1" type="ORF">N800_04545</name>
</gene>
<evidence type="ECO:0008006" key="3">
    <source>
        <dbReference type="Google" id="ProtNLM"/>
    </source>
</evidence>
<dbReference type="eggNOG" id="ENOG5032RMF">
    <property type="taxonomic scope" value="Bacteria"/>
</dbReference>
<accession>A0A0A0EZ11</accession>